<dbReference type="STRING" id="243231.GSU2531"/>
<dbReference type="Gene3D" id="6.10.340.10">
    <property type="match status" value="1"/>
</dbReference>
<dbReference type="SMART" id="SM00091">
    <property type="entry name" value="PAS"/>
    <property type="match status" value="3"/>
</dbReference>
<comment type="catalytic activity">
    <reaction evidence="1">
        <text>ATP + protein L-histidine = ADP + protein N-phospho-L-histidine.</text>
        <dbReference type="EC" id="2.7.13.3"/>
    </reaction>
</comment>
<dbReference type="InterPro" id="IPR000014">
    <property type="entry name" value="PAS"/>
</dbReference>
<dbReference type="Pfam" id="PF02518">
    <property type="entry name" value="HATPase_c"/>
    <property type="match status" value="1"/>
</dbReference>
<dbReference type="Gene3D" id="3.30.450.40">
    <property type="match status" value="1"/>
</dbReference>
<dbReference type="EnsemblBacteria" id="AAR35904">
    <property type="protein sequence ID" value="AAR35904"/>
    <property type="gene ID" value="GSU2531"/>
</dbReference>
<feature type="transmembrane region" description="Helical" evidence="8">
    <location>
        <begin position="186"/>
        <end position="211"/>
    </location>
</feature>
<dbReference type="SMR" id="Q74A59"/>
<organism evidence="13 14">
    <name type="scientific">Geobacter sulfurreducens (strain ATCC 51573 / DSM 12127 / PCA)</name>
    <dbReference type="NCBI Taxonomy" id="243231"/>
    <lineage>
        <taxon>Bacteria</taxon>
        <taxon>Pseudomonadati</taxon>
        <taxon>Thermodesulfobacteriota</taxon>
        <taxon>Desulfuromonadia</taxon>
        <taxon>Geobacterales</taxon>
        <taxon>Geobacteraceae</taxon>
        <taxon>Geobacter</taxon>
    </lineage>
</organism>
<dbReference type="GO" id="GO:0016020">
    <property type="term" value="C:membrane"/>
    <property type="evidence" value="ECO:0007669"/>
    <property type="project" value="UniProtKB-SubCell"/>
</dbReference>
<dbReference type="InterPro" id="IPR000700">
    <property type="entry name" value="PAS-assoc_C"/>
</dbReference>
<dbReference type="SMART" id="SM00086">
    <property type="entry name" value="PAC"/>
    <property type="match status" value="3"/>
</dbReference>
<dbReference type="SUPFAM" id="SSF47384">
    <property type="entry name" value="Homodimeric domain of signal transducing histidine kinase"/>
    <property type="match status" value="1"/>
</dbReference>
<feature type="domain" description="HAMP" evidence="12">
    <location>
        <begin position="209"/>
        <end position="263"/>
    </location>
</feature>
<dbReference type="Gene3D" id="1.10.287.130">
    <property type="match status" value="1"/>
</dbReference>
<feature type="domain" description="PAC" evidence="11">
    <location>
        <begin position="462"/>
        <end position="512"/>
    </location>
</feature>
<feature type="domain" description="Histidine kinase" evidence="9">
    <location>
        <begin position="812"/>
        <end position="1047"/>
    </location>
</feature>
<dbReference type="InterPro" id="IPR050351">
    <property type="entry name" value="BphY/WalK/GraS-like"/>
</dbReference>
<dbReference type="SUPFAM" id="SSF158472">
    <property type="entry name" value="HAMP domain-like"/>
    <property type="match status" value="1"/>
</dbReference>
<dbReference type="OrthoDB" id="5499652at2"/>
<evidence type="ECO:0000256" key="2">
    <source>
        <dbReference type="ARBA" id="ARBA00004370"/>
    </source>
</evidence>
<evidence type="ECO:0000259" key="10">
    <source>
        <dbReference type="PROSITE" id="PS50112"/>
    </source>
</evidence>
<proteinExistence type="predicted"/>
<dbReference type="InterPro" id="IPR036097">
    <property type="entry name" value="HisK_dim/P_sf"/>
</dbReference>
<evidence type="ECO:0000259" key="11">
    <source>
        <dbReference type="PROSITE" id="PS50113"/>
    </source>
</evidence>
<dbReference type="InterPro" id="IPR003660">
    <property type="entry name" value="HAMP_dom"/>
</dbReference>
<dbReference type="eggNOG" id="COG2203">
    <property type="taxonomic scope" value="Bacteria"/>
</dbReference>
<dbReference type="GO" id="GO:0000156">
    <property type="term" value="F:phosphorelay response regulator activity"/>
    <property type="evidence" value="ECO:0000318"/>
    <property type="project" value="GO_Central"/>
</dbReference>
<feature type="domain" description="PAC" evidence="11">
    <location>
        <begin position="743"/>
        <end position="794"/>
    </location>
</feature>
<dbReference type="KEGG" id="gsu:GSU2531"/>
<evidence type="ECO:0000256" key="8">
    <source>
        <dbReference type="SAM" id="Phobius"/>
    </source>
</evidence>
<dbReference type="InterPro" id="IPR003018">
    <property type="entry name" value="GAF"/>
</dbReference>
<dbReference type="PROSITE" id="PS50109">
    <property type="entry name" value="HIS_KIN"/>
    <property type="match status" value="1"/>
</dbReference>
<dbReference type="InterPro" id="IPR004358">
    <property type="entry name" value="Sig_transdc_His_kin-like_C"/>
</dbReference>
<comment type="subcellular location">
    <subcellularLocation>
        <location evidence="2">Membrane</location>
    </subcellularLocation>
</comment>
<dbReference type="PRINTS" id="PR00344">
    <property type="entry name" value="BCTRLSENSOR"/>
</dbReference>
<dbReference type="InterPro" id="IPR035965">
    <property type="entry name" value="PAS-like_dom_sf"/>
</dbReference>
<dbReference type="InterPro" id="IPR003661">
    <property type="entry name" value="HisK_dim/P_dom"/>
</dbReference>
<dbReference type="InterPro" id="IPR036890">
    <property type="entry name" value="HATPase_C_sf"/>
</dbReference>
<feature type="domain" description="PAS" evidence="10">
    <location>
        <begin position="264"/>
        <end position="308"/>
    </location>
</feature>
<dbReference type="HOGENOM" id="CLU_290485_0_0_7"/>
<dbReference type="SUPFAM" id="SSF55785">
    <property type="entry name" value="PYP-like sensor domain (PAS domain)"/>
    <property type="match status" value="3"/>
</dbReference>
<dbReference type="Pfam" id="PF08448">
    <property type="entry name" value="PAS_4"/>
    <property type="match status" value="1"/>
</dbReference>
<dbReference type="SMART" id="SM00388">
    <property type="entry name" value="HisKA"/>
    <property type="match status" value="1"/>
</dbReference>
<feature type="transmembrane region" description="Helical" evidence="8">
    <location>
        <begin position="12"/>
        <end position="31"/>
    </location>
</feature>
<dbReference type="InterPro" id="IPR029016">
    <property type="entry name" value="GAF-like_dom_sf"/>
</dbReference>
<evidence type="ECO:0000256" key="1">
    <source>
        <dbReference type="ARBA" id="ARBA00000085"/>
    </source>
</evidence>
<protein>
    <recommendedName>
        <fullName evidence="3">histidine kinase</fullName>
        <ecNumber evidence="3">2.7.13.3</ecNumber>
    </recommendedName>
</protein>
<dbReference type="SUPFAM" id="SSF55781">
    <property type="entry name" value="GAF domain-like"/>
    <property type="match status" value="1"/>
</dbReference>
<dbReference type="Pfam" id="PF00672">
    <property type="entry name" value="HAMP"/>
    <property type="match status" value="1"/>
</dbReference>
<feature type="domain" description="PAS" evidence="10">
    <location>
        <begin position="670"/>
        <end position="740"/>
    </location>
</feature>
<evidence type="ECO:0000256" key="6">
    <source>
        <dbReference type="ARBA" id="ARBA00022777"/>
    </source>
</evidence>
<dbReference type="Pfam" id="PF01590">
    <property type="entry name" value="GAF"/>
    <property type="match status" value="1"/>
</dbReference>
<feature type="domain" description="PAS" evidence="10">
    <location>
        <begin position="392"/>
        <end position="438"/>
    </location>
</feature>
<reference evidence="13 14" key="2">
    <citation type="journal article" date="2012" name="BMC Genomics">
        <title>Comparative genomic analysis of Geobacter sulfurreducens KN400, a strain with enhanced capacity for extracellular electron transfer and electricity production.</title>
        <authorList>
            <person name="Butler J.E."/>
            <person name="Young N.D."/>
            <person name="Aklujkar M."/>
            <person name="Lovley D.R."/>
        </authorList>
    </citation>
    <scope>NUCLEOTIDE SEQUENCE [LARGE SCALE GENOMIC DNA]</scope>
    <source>
        <strain evidence="14">ATCC 51573 / DSM 12127 / PCA</strain>
    </source>
</reference>
<dbReference type="SMART" id="SM00304">
    <property type="entry name" value="HAMP"/>
    <property type="match status" value="1"/>
</dbReference>
<reference evidence="13 14" key="1">
    <citation type="journal article" date="2003" name="Science">
        <title>Genome of Geobacter sulfurreducens: metal reduction in subsurface environments.</title>
        <authorList>
            <person name="Methe B.A."/>
            <person name="Nelson K.E."/>
            <person name="Eisen J.A."/>
            <person name="Paulsen I.T."/>
            <person name="Nelson W."/>
            <person name="Heidelberg J.F."/>
            <person name="Wu D."/>
            <person name="Wu M."/>
            <person name="Ward N."/>
            <person name="Beanan M.J."/>
            <person name="Dodson R.J."/>
            <person name="Madupu R."/>
            <person name="Brinkac L.M."/>
            <person name="Daugherty S.C."/>
            <person name="DeBoy R.T."/>
            <person name="Durkin A.S."/>
            <person name="Gwinn M."/>
            <person name="Kolonay J.F."/>
            <person name="Sullivan S.A."/>
            <person name="Haft D.H."/>
            <person name="Selengut J."/>
            <person name="Davidsen T.M."/>
            <person name="Zafar N."/>
            <person name="White O."/>
            <person name="Tran B."/>
            <person name="Romero C."/>
            <person name="Forberger H.A."/>
            <person name="Weidman J."/>
            <person name="Khouri H."/>
            <person name="Feldblyum T.V."/>
            <person name="Utterback T.R."/>
            <person name="Van Aken S.E."/>
            <person name="Lovley D.R."/>
            <person name="Fraser C.M."/>
        </authorList>
    </citation>
    <scope>NUCLEOTIDE SEQUENCE [LARGE SCALE GENOMIC DNA]</scope>
    <source>
        <strain evidence="14">ATCC 51573 / DSM 12127 / PCA</strain>
    </source>
</reference>
<dbReference type="InterPro" id="IPR005467">
    <property type="entry name" value="His_kinase_dom"/>
</dbReference>
<dbReference type="Gene3D" id="3.30.450.20">
    <property type="entry name" value="PAS domain"/>
    <property type="match status" value="3"/>
</dbReference>
<keyword evidence="14" id="KW-1185">Reference proteome</keyword>
<dbReference type="PATRIC" id="fig|243231.5.peg.2560"/>
<dbReference type="InterPro" id="IPR003594">
    <property type="entry name" value="HATPase_dom"/>
</dbReference>
<dbReference type="InterPro" id="IPR001610">
    <property type="entry name" value="PAC"/>
</dbReference>
<evidence type="ECO:0000256" key="3">
    <source>
        <dbReference type="ARBA" id="ARBA00012438"/>
    </source>
</evidence>
<name>Q74A59_GEOSL</name>
<gene>
    <name evidence="13" type="ordered locus">GSU2531</name>
</gene>
<dbReference type="InterPro" id="IPR013656">
    <property type="entry name" value="PAS_4"/>
</dbReference>
<dbReference type="GO" id="GO:0000155">
    <property type="term" value="F:phosphorelay sensor kinase activity"/>
    <property type="evidence" value="ECO:0007669"/>
    <property type="project" value="InterPro"/>
</dbReference>
<dbReference type="CDD" id="cd00130">
    <property type="entry name" value="PAS"/>
    <property type="match status" value="2"/>
</dbReference>
<keyword evidence="8" id="KW-1133">Transmembrane helix</keyword>
<dbReference type="PANTHER" id="PTHR42878">
    <property type="entry name" value="TWO-COMPONENT HISTIDINE KINASE"/>
    <property type="match status" value="1"/>
</dbReference>
<dbReference type="RefSeq" id="WP_010943167.1">
    <property type="nucleotide sequence ID" value="NC_002939.5"/>
</dbReference>
<dbReference type="eggNOG" id="COG4251">
    <property type="taxonomic scope" value="Bacteria"/>
</dbReference>
<keyword evidence="4" id="KW-0597">Phosphoprotein</keyword>
<dbReference type="Gene3D" id="3.30.565.10">
    <property type="entry name" value="Histidine kinase-like ATPase, C-terminal domain"/>
    <property type="match status" value="1"/>
</dbReference>
<evidence type="ECO:0000313" key="14">
    <source>
        <dbReference type="Proteomes" id="UP000000577"/>
    </source>
</evidence>
<evidence type="ECO:0000259" key="12">
    <source>
        <dbReference type="PROSITE" id="PS50885"/>
    </source>
</evidence>
<dbReference type="GO" id="GO:0007234">
    <property type="term" value="P:osmosensory signaling via phosphorelay pathway"/>
    <property type="evidence" value="ECO:0000318"/>
    <property type="project" value="GO_Central"/>
</dbReference>
<dbReference type="AlphaFoldDB" id="Q74A59"/>
<dbReference type="Proteomes" id="UP000000577">
    <property type="component" value="Chromosome"/>
</dbReference>
<dbReference type="PROSITE" id="PS50112">
    <property type="entry name" value="PAS"/>
    <property type="match status" value="3"/>
</dbReference>
<dbReference type="PROSITE" id="PS50885">
    <property type="entry name" value="HAMP"/>
    <property type="match status" value="1"/>
</dbReference>
<dbReference type="EC" id="2.7.13.3" evidence="3"/>
<dbReference type="EMBL" id="AE017180">
    <property type="protein sequence ID" value="AAR35904.1"/>
    <property type="molecule type" value="Genomic_DNA"/>
</dbReference>
<keyword evidence="7 8" id="KW-0472">Membrane</keyword>
<accession>Q74A59</accession>
<dbReference type="Pfam" id="PF13426">
    <property type="entry name" value="PAS_9"/>
    <property type="match status" value="2"/>
</dbReference>
<dbReference type="SUPFAM" id="SSF55874">
    <property type="entry name" value="ATPase domain of HSP90 chaperone/DNA topoisomerase II/histidine kinase"/>
    <property type="match status" value="1"/>
</dbReference>
<dbReference type="PROSITE" id="PS50113">
    <property type="entry name" value="PAC"/>
    <property type="match status" value="3"/>
</dbReference>
<keyword evidence="6 13" id="KW-0418">Kinase</keyword>
<keyword evidence="8" id="KW-0812">Transmembrane</keyword>
<feature type="domain" description="PAC" evidence="11">
    <location>
        <begin position="339"/>
        <end position="391"/>
    </location>
</feature>
<evidence type="ECO:0000313" key="13">
    <source>
        <dbReference type="EMBL" id="AAR35904.1"/>
    </source>
</evidence>
<dbReference type="FunFam" id="3.30.565.10:FF:000006">
    <property type="entry name" value="Sensor histidine kinase WalK"/>
    <property type="match status" value="1"/>
</dbReference>
<evidence type="ECO:0000256" key="5">
    <source>
        <dbReference type="ARBA" id="ARBA00022679"/>
    </source>
</evidence>
<dbReference type="InParanoid" id="Q74A59"/>
<dbReference type="SMART" id="SM00387">
    <property type="entry name" value="HATPase_c"/>
    <property type="match status" value="1"/>
</dbReference>
<evidence type="ECO:0000256" key="7">
    <source>
        <dbReference type="ARBA" id="ARBA00023136"/>
    </source>
</evidence>
<dbReference type="CDD" id="cd00082">
    <property type="entry name" value="HisKA"/>
    <property type="match status" value="1"/>
</dbReference>
<keyword evidence="5" id="KW-0808">Transferase</keyword>
<dbReference type="PANTHER" id="PTHR42878:SF15">
    <property type="entry name" value="BACTERIOPHYTOCHROME"/>
    <property type="match status" value="1"/>
</dbReference>
<dbReference type="NCBIfam" id="TIGR00229">
    <property type="entry name" value="sensory_box"/>
    <property type="match status" value="3"/>
</dbReference>
<evidence type="ECO:0000259" key="9">
    <source>
        <dbReference type="PROSITE" id="PS50109"/>
    </source>
</evidence>
<dbReference type="CDD" id="cd06225">
    <property type="entry name" value="HAMP"/>
    <property type="match status" value="1"/>
</dbReference>
<evidence type="ECO:0000256" key="4">
    <source>
        <dbReference type="ARBA" id="ARBA00022553"/>
    </source>
</evidence>
<dbReference type="GO" id="GO:0030295">
    <property type="term" value="F:protein kinase activator activity"/>
    <property type="evidence" value="ECO:0000318"/>
    <property type="project" value="GO_Central"/>
</dbReference>
<sequence>MKLPRSIRTKVWLCVLVAFVGYLIATLSSYYSNLLFSHNLDHLKRVEFPLALNGNDILSLYRKQLKLYEDAFVTGERDEALRANELGREIVTSLARVAELTREDTEHRYGDVEALKSRYEAYFRKATELYPRVLGSTDTFLSGEIARLGADGRLILVDFERMSRDYVTSVEHQIERNRALARDTSIYLFVLFGMVVLLAAPAITFVANRLLIRPLEELRGMVTSFAGGSLDLSGLPDYDAGDEIGSLCASFRSMVEGLQETTVSRDYVDNIIESMSDCLIVVDTRAAIRRVNRAALTMLGYDEEQLLGMPVGVIFAWERDKERLRTEGLRCFVESIGSSPAEFTFLSSDERRTPVLLSASPMLGRDGSFQGSVFVAVDIGERKRTEQALRENEQHLKNILDSIHAGILVIDPQDHRIVDANTFALDMIGAPKGLVVDRICHNFVCSAVQGACPITDLLENMDNSERRLLRFDGTSIPILKSVVPVTYQGRKLLIESFIDISERKWAEEMLRYLTEGTASVTGEEFFRSLVRRLSSALGTRFAFVTRLLDGSPARMRTLAFWTGNGYCPTMEMPLNGTPCERVIADSDILFHPSGLGQLYPSAETMKRMGVESFLGVPLFDSRGTAIGHLAVLDDKPMREDEGHRSLLRIFAARAGAELERMRWDEALRESETRYKDLFENANDLIQSVSPSGEILYVNRAWRETLGYSEEEVKGLTFDQIIDPECIGHCMGEFRRVMEGQSLEAVEARFMAKDGRSILVEGSVNCNVVDGKPLASRGIFRDITERKHHEDTLRKYATELEQTNEELKDFAYIVSHDLRAPLVSIKGFSMELVTAMDELRGVIAELSPNIEMMTRERLRRLFEQDIDEAVGFINSSSQRMDTLITAILNLSRLGRRELKTEPVDMGAVVRSILDSLAHQIETNRTEVAIRDLPVITADRIAMEQIMGNLLDNSLKYLEPGRPGRLEIWADVGGEECVFHVKDNGRGIREEEIPRVFELFRRAGRQDVPGEGMGLAFVKTLVRRLGGRIWCESEPGVGSTFSFTLPSSFSHKLPL</sequence>